<reference evidence="2 3" key="1">
    <citation type="submission" date="2008-02" db="EMBL/GenBank/DDBJ databases">
        <title>A 6x draft sequence assembly of the Pongo pygmaeus abelii genome.</title>
        <authorList>
            <person name="Wilson R.K."/>
            <person name="Mardis E."/>
        </authorList>
    </citation>
    <scope>NUCLEOTIDE SEQUENCE [LARGE SCALE GENOMIC DNA]</scope>
</reference>
<dbReference type="InParanoid" id="H2PMK7"/>
<feature type="region of interest" description="Disordered" evidence="1">
    <location>
        <begin position="95"/>
        <end position="128"/>
    </location>
</feature>
<sequence length="128" mass="14267">MPIVDFHLQKLPAAAAAPFLDKSHSSSPGSAKTAELLFTERTPWFHQFPQIPVAPDLSSRGTRRKDFLSIRRILGAAKVPVVPFYHSRGVLLKASERASGGSKAAQPGRKEKKTPRHRKPCFSRRKNR</sequence>
<dbReference type="GeneTree" id="ENSGT00390000016010"/>
<accession>H2PMK7</accession>
<reference evidence="2" key="3">
    <citation type="submission" date="2025-09" db="UniProtKB">
        <authorList>
            <consortium name="Ensembl"/>
        </authorList>
    </citation>
    <scope>IDENTIFICATION</scope>
</reference>
<dbReference type="HOGENOM" id="CLU_1958877_0_0_1"/>
<name>H2PMK7_PONAB</name>
<dbReference type="eggNOG" id="ENOG502TKPA">
    <property type="taxonomic scope" value="Eukaryota"/>
</dbReference>
<dbReference type="Ensembl" id="ENSPPYT00000020629.2">
    <property type="protein sequence ID" value="ENSPPYP00000019846.1"/>
    <property type="gene ID" value="ENSPPYG00000017705.2"/>
</dbReference>
<keyword evidence="3" id="KW-1185">Reference proteome</keyword>
<evidence type="ECO:0000313" key="3">
    <source>
        <dbReference type="Proteomes" id="UP000001595"/>
    </source>
</evidence>
<feature type="compositionally biased region" description="Basic residues" evidence="1">
    <location>
        <begin position="110"/>
        <end position="128"/>
    </location>
</feature>
<reference evidence="2" key="2">
    <citation type="submission" date="2025-08" db="UniProtKB">
        <authorList>
            <consortium name="Ensembl"/>
        </authorList>
    </citation>
    <scope>IDENTIFICATION</scope>
</reference>
<protein>
    <submittedName>
        <fullName evidence="2">Uncharacterized protein</fullName>
    </submittedName>
</protein>
<dbReference type="AlphaFoldDB" id="H2PMK7"/>
<proteinExistence type="predicted"/>
<organism evidence="2 3">
    <name type="scientific">Pongo abelii</name>
    <name type="common">Sumatran orangutan</name>
    <name type="synonym">Pongo pygmaeus abelii</name>
    <dbReference type="NCBI Taxonomy" id="9601"/>
    <lineage>
        <taxon>Eukaryota</taxon>
        <taxon>Metazoa</taxon>
        <taxon>Chordata</taxon>
        <taxon>Craniata</taxon>
        <taxon>Vertebrata</taxon>
        <taxon>Euteleostomi</taxon>
        <taxon>Mammalia</taxon>
        <taxon>Eutheria</taxon>
        <taxon>Euarchontoglires</taxon>
        <taxon>Primates</taxon>
        <taxon>Haplorrhini</taxon>
        <taxon>Catarrhini</taxon>
        <taxon>Hominidae</taxon>
        <taxon>Pongo</taxon>
    </lineage>
</organism>
<evidence type="ECO:0000313" key="2">
    <source>
        <dbReference type="Ensembl" id="ENSPPYP00000019846.1"/>
    </source>
</evidence>
<dbReference type="OMA" id="PRHRKPC"/>
<evidence type="ECO:0000256" key="1">
    <source>
        <dbReference type="SAM" id="MobiDB-lite"/>
    </source>
</evidence>
<dbReference type="Proteomes" id="UP000001595">
    <property type="component" value="Chromosome 7"/>
</dbReference>